<dbReference type="SUPFAM" id="SSF63380">
    <property type="entry name" value="Riboflavin synthase domain-like"/>
    <property type="match status" value="1"/>
</dbReference>
<dbReference type="InterPro" id="IPR017938">
    <property type="entry name" value="Riboflavin_synthase-like_b-brl"/>
</dbReference>
<gene>
    <name evidence="3" type="ORF">FYJ87_07845</name>
</gene>
<dbReference type="Pfam" id="PF08021">
    <property type="entry name" value="FAD_binding_9"/>
    <property type="match status" value="1"/>
</dbReference>
<protein>
    <submittedName>
        <fullName evidence="3">Siderophore-interacting protein</fullName>
    </submittedName>
</protein>
<evidence type="ECO:0000256" key="1">
    <source>
        <dbReference type="SAM" id="MobiDB-lite"/>
    </source>
</evidence>
<dbReference type="Proteomes" id="UP000324726">
    <property type="component" value="Unassembled WGS sequence"/>
</dbReference>
<accession>A0A5D4FWG7</accession>
<dbReference type="InterPro" id="IPR013113">
    <property type="entry name" value="SIP_FAD-bd"/>
</dbReference>
<organism evidence="3 4">
    <name type="scientific">Corynebacterium urealyticum</name>
    <dbReference type="NCBI Taxonomy" id="43771"/>
    <lineage>
        <taxon>Bacteria</taxon>
        <taxon>Bacillati</taxon>
        <taxon>Actinomycetota</taxon>
        <taxon>Actinomycetes</taxon>
        <taxon>Mycobacteriales</taxon>
        <taxon>Corynebacteriaceae</taxon>
        <taxon>Corynebacterium</taxon>
    </lineage>
</organism>
<feature type="domain" description="FAD-binding FR-type" evidence="2">
    <location>
        <begin position="17"/>
        <end position="141"/>
    </location>
</feature>
<evidence type="ECO:0000313" key="4">
    <source>
        <dbReference type="Proteomes" id="UP000324726"/>
    </source>
</evidence>
<dbReference type="PANTHER" id="PTHR30157">
    <property type="entry name" value="FERRIC REDUCTASE, NADPH-DEPENDENT"/>
    <property type="match status" value="1"/>
</dbReference>
<dbReference type="CDD" id="cd06193">
    <property type="entry name" value="siderophore_interacting"/>
    <property type="match status" value="1"/>
</dbReference>
<name>A0A5D4FWG7_9CORY</name>
<dbReference type="Pfam" id="PF04954">
    <property type="entry name" value="SIP"/>
    <property type="match status" value="1"/>
</dbReference>
<evidence type="ECO:0000313" key="3">
    <source>
        <dbReference type="EMBL" id="TYR20816.1"/>
    </source>
</evidence>
<reference evidence="3 4" key="1">
    <citation type="submission" date="2019-08" db="EMBL/GenBank/DDBJ databases">
        <title>Draft genome of C. urealyticum strain VH4248.</title>
        <authorList>
            <person name="Navas J."/>
        </authorList>
    </citation>
    <scope>NUCLEOTIDE SEQUENCE [LARGE SCALE GENOMIC DNA]</scope>
    <source>
        <strain evidence="3 4">VH4248</strain>
    </source>
</reference>
<proteinExistence type="predicted"/>
<evidence type="ECO:0000259" key="2">
    <source>
        <dbReference type="PROSITE" id="PS51384"/>
    </source>
</evidence>
<dbReference type="InterPro" id="IPR039261">
    <property type="entry name" value="FNR_nucleotide-bd"/>
</dbReference>
<dbReference type="Gene3D" id="2.40.30.10">
    <property type="entry name" value="Translation factors"/>
    <property type="match status" value="1"/>
</dbReference>
<feature type="region of interest" description="Disordered" evidence="1">
    <location>
        <begin position="1"/>
        <end position="26"/>
    </location>
</feature>
<sequence length="288" mass="32053">MIMADQARSAAPKRKPRKANEATVTDRRQLSPDLIRLSLNSPAFVGKELAFTDHYIKLLFAPEGADYSWPFDIEKVREEQPRDKQPVTRTYTLINLDPETGDFDVDFVTHGDSGLAAPWARAAEIGAKIGFFGPGGAWGPGEEYEHFIFVGDESAAPAIGAGLKHLPEGATATAFIEIEAEDRKFELPTREGVDVNWVIRDGATHGTELSRVVRSAGVPTGKKTSWFIHGVAEMIKEMRRFLFVDSEIPRADVSISGYWRIGMTEDQWQSSKREFNAEIEQEEAQARA</sequence>
<dbReference type="InterPro" id="IPR007037">
    <property type="entry name" value="SIP_rossman_dom"/>
</dbReference>
<dbReference type="InterPro" id="IPR017927">
    <property type="entry name" value="FAD-bd_FR_type"/>
</dbReference>
<comment type="caution">
    <text evidence="3">The sequence shown here is derived from an EMBL/GenBank/DDBJ whole genome shotgun (WGS) entry which is preliminary data.</text>
</comment>
<dbReference type="PANTHER" id="PTHR30157:SF0">
    <property type="entry name" value="NADPH-DEPENDENT FERRIC-CHELATE REDUCTASE"/>
    <property type="match status" value="1"/>
</dbReference>
<dbReference type="PROSITE" id="PS51384">
    <property type="entry name" value="FAD_FR"/>
    <property type="match status" value="1"/>
</dbReference>
<dbReference type="InterPro" id="IPR039374">
    <property type="entry name" value="SIP_fam"/>
</dbReference>
<dbReference type="Gene3D" id="3.40.50.80">
    <property type="entry name" value="Nucleotide-binding domain of ferredoxin-NADP reductase (FNR) module"/>
    <property type="match status" value="1"/>
</dbReference>
<dbReference type="GO" id="GO:0016491">
    <property type="term" value="F:oxidoreductase activity"/>
    <property type="evidence" value="ECO:0007669"/>
    <property type="project" value="InterPro"/>
</dbReference>
<dbReference type="EMBL" id="VSZI01000001">
    <property type="protein sequence ID" value="TYR20816.1"/>
    <property type="molecule type" value="Genomic_DNA"/>
</dbReference>
<dbReference type="AlphaFoldDB" id="A0A5D4FWG7"/>